<evidence type="ECO:0000256" key="2">
    <source>
        <dbReference type="PROSITE-ProRule" id="PRU00169"/>
    </source>
</evidence>
<comment type="caution">
    <text evidence="4">The sequence shown here is derived from an EMBL/GenBank/DDBJ whole genome shotgun (WGS) entry which is preliminary data.</text>
</comment>
<dbReference type="Gene3D" id="3.40.50.2300">
    <property type="match status" value="1"/>
</dbReference>
<feature type="modified residue" description="4-aspartylphosphate" evidence="2">
    <location>
        <position position="353"/>
    </location>
</feature>
<dbReference type="PROSITE" id="PS50110">
    <property type="entry name" value="RESPONSE_REGULATORY"/>
    <property type="match status" value="1"/>
</dbReference>
<proteinExistence type="predicted"/>
<evidence type="ECO:0000313" key="4">
    <source>
        <dbReference type="EMBL" id="NML17351.1"/>
    </source>
</evidence>
<dbReference type="PANTHER" id="PTHR45339:SF6">
    <property type="entry name" value="SENSORY HISTIDINE PROTEIN KINASE"/>
    <property type="match status" value="1"/>
</dbReference>
<dbReference type="GO" id="GO:0000160">
    <property type="term" value="P:phosphorelay signal transduction system"/>
    <property type="evidence" value="ECO:0007669"/>
    <property type="project" value="InterPro"/>
</dbReference>
<keyword evidence="1 2" id="KW-0597">Phosphoprotein</keyword>
<dbReference type="Pfam" id="PF00072">
    <property type="entry name" value="Response_reg"/>
    <property type="match status" value="1"/>
</dbReference>
<protein>
    <submittedName>
        <fullName evidence="4">Response regulator</fullName>
    </submittedName>
</protein>
<organism evidence="4 5">
    <name type="scientific">Azohydromonas caseinilytica</name>
    <dbReference type="NCBI Taxonomy" id="2728836"/>
    <lineage>
        <taxon>Bacteria</taxon>
        <taxon>Pseudomonadati</taxon>
        <taxon>Pseudomonadota</taxon>
        <taxon>Betaproteobacteria</taxon>
        <taxon>Burkholderiales</taxon>
        <taxon>Sphaerotilaceae</taxon>
        <taxon>Azohydromonas</taxon>
    </lineage>
</organism>
<accession>A0A848FHM4</accession>
<dbReference type="Proteomes" id="UP000574067">
    <property type="component" value="Unassembled WGS sequence"/>
</dbReference>
<evidence type="ECO:0000259" key="3">
    <source>
        <dbReference type="PROSITE" id="PS50110"/>
    </source>
</evidence>
<evidence type="ECO:0000256" key="1">
    <source>
        <dbReference type="ARBA" id="ARBA00022553"/>
    </source>
</evidence>
<sequence>MDFSELFTESVRQVRPLARARGLVSFFDYRGPNIDLAIDGDLMRSAMHRLLLTLTESMEQGFVTLSAEAAVAGTGRWLVTATAAGTGLLAPDDALARVLHRHGMGGVDVAGPDMHLAWRESLATQPAADVALSLHKVQGKGLAITWQAALSARLIDEPAPAQADGARAWLVTDTPGGLDSVDYRLRRQGWHVTLLRSLHEAQALLDAAPPAGPPMLLLVAESARTTLAGLERLTQLSPATWRLLAVVNGSPALQARGSTQVDVRVLPLSRAEIDALARHVDPCWSTALSRQTSPVPRYGQAMRRVLAVDDHPVNQLVMRGLLELLGCEVELAADGLQAIDCCRTRPPDLVLMDVHMPRLDGLEATRQLRSLQRQGMVPPFPIVAATAMHSVQGRQDCLAAGMDGYLEKPLDVQALNAEIHRVLPMQPLHRDGHLPP</sequence>
<dbReference type="SMART" id="SM00448">
    <property type="entry name" value="REC"/>
    <property type="match status" value="1"/>
</dbReference>
<dbReference type="InterPro" id="IPR001789">
    <property type="entry name" value="Sig_transdc_resp-reg_receiver"/>
</dbReference>
<name>A0A848FHM4_9BURK</name>
<gene>
    <name evidence="4" type="ORF">HHL10_20465</name>
</gene>
<evidence type="ECO:0000313" key="5">
    <source>
        <dbReference type="Proteomes" id="UP000574067"/>
    </source>
</evidence>
<dbReference type="InterPro" id="IPR011006">
    <property type="entry name" value="CheY-like_superfamily"/>
</dbReference>
<dbReference type="RefSeq" id="WP_169162254.1">
    <property type="nucleotide sequence ID" value="NZ_JABBFW010000017.1"/>
</dbReference>
<keyword evidence="5" id="KW-1185">Reference proteome</keyword>
<dbReference type="PANTHER" id="PTHR45339">
    <property type="entry name" value="HYBRID SIGNAL TRANSDUCTION HISTIDINE KINASE J"/>
    <property type="match status" value="1"/>
</dbReference>
<dbReference type="SUPFAM" id="SSF52172">
    <property type="entry name" value="CheY-like"/>
    <property type="match status" value="1"/>
</dbReference>
<dbReference type="CDD" id="cd17546">
    <property type="entry name" value="REC_hyHK_CKI1_RcsC-like"/>
    <property type="match status" value="1"/>
</dbReference>
<dbReference type="EMBL" id="JABBFW010000017">
    <property type="protein sequence ID" value="NML17351.1"/>
    <property type="molecule type" value="Genomic_DNA"/>
</dbReference>
<dbReference type="AlphaFoldDB" id="A0A848FHM4"/>
<feature type="domain" description="Response regulatory" evidence="3">
    <location>
        <begin position="304"/>
        <end position="423"/>
    </location>
</feature>
<reference evidence="4 5" key="1">
    <citation type="submission" date="2020-04" db="EMBL/GenBank/DDBJ databases">
        <title>Azohydromonas sp. isolated from soil.</title>
        <authorList>
            <person name="Dahal R.H."/>
        </authorList>
    </citation>
    <scope>NUCLEOTIDE SEQUENCE [LARGE SCALE GENOMIC DNA]</scope>
    <source>
        <strain evidence="4 5">G-1-1-14</strain>
    </source>
</reference>